<proteinExistence type="predicted"/>
<evidence type="ECO:0000259" key="1">
    <source>
        <dbReference type="Pfam" id="PF20441"/>
    </source>
</evidence>
<protein>
    <recommendedName>
        <fullName evidence="1">Terminase large subunit-like endonuclease domain-containing protein</fullName>
    </recommendedName>
</protein>
<organism evidence="2">
    <name type="scientific">marine sediment metagenome</name>
    <dbReference type="NCBI Taxonomy" id="412755"/>
    <lineage>
        <taxon>unclassified sequences</taxon>
        <taxon>metagenomes</taxon>
        <taxon>ecological metagenomes</taxon>
    </lineage>
</organism>
<evidence type="ECO:0000313" key="2">
    <source>
        <dbReference type="EMBL" id="GAH14659.1"/>
    </source>
</evidence>
<dbReference type="PANTHER" id="PTHR41287">
    <property type="match status" value="1"/>
</dbReference>
<feature type="non-terminal residue" evidence="2">
    <location>
        <position position="132"/>
    </location>
</feature>
<dbReference type="AlphaFoldDB" id="X1EC00"/>
<gene>
    <name evidence="2" type="ORF">S01H4_56550</name>
</gene>
<reference evidence="2" key="1">
    <citation type="journal article" date="2014" name="Front. Microbiol.">
        <title>High frequency of phylogenetically diverse reductive dehalogenase-homologous genes in deep subseafloor sedimentary metagenomes.</title>
        <authorList>
            <person name="Kawai M."/>
            <person name="Futagami T."/>
            <person name="Toyoda A."/>
            <person name="Takaki Y."/>
            <person name="Nishi S."/>
            <person name="Hori S."/>
            <person name="Arai W."/>
            <person name="Tsubouchi T."/>
            <person name="Morono Y."/>
            <person name="Uchiyama I."/>
            <person name="Ito T."/>
            <person name="Fujiyama A."/>
            <person name="Inagaki F."/>
            <person name="Takami H."/>
        </authorList>
    </citation>
    <scope>NUCLEOTIDE SEQUENCE</scope>
    <source>
        <strain evidence="2">Expedition CK06-06</strain>
    </source>
</reference>
<feature type="domain" description="Terminase large subunit-like endonuclease" evidence="1">
    <location>
        <begin position="38"/>
        <end position="131"/>
    </location>
</feature>
<dbReference type="GO" id="GO:0004519">
    <property type="term" value="F:endonuclease activity"/>
    <property type="evidence" value="ECO:0007669"/>
    <property type="project" value="InterPro"/>
</dbReference>
<dbReference type="PANTHER" id="PTHR41287:SF1">
    <property type="entry name" value="PROTEIN YMFN"/>
    <property type="match status" value="1"/>
</dbReference>
<accession>X1EC00</accession>
<dbReference type="InterPro" id="IPR005021">
    <property type="entry name" value="Terminase_largesu-like"/>
</dbReference>
<dbReference type="Pfam" id="PF20441">
    <property type="entry name" value="TerL_nuclease"/>
    <property type="match status" value="1"/>
</dbReference>
<sequence length="132" mass="15750">MGTRRQPLLIIITTSGFDRHSILYEQYDYAKKILSGVIKDKTFLPVIYEADKKDDWQDEKVWYKANPALGTFRRLDDMRSLAKKAKEIIALQNTFKRFYLDQWTQQETRWLAIEKWDACPDKFDIKKLKGKI</sequence>
<dbReference type="EMBL" id="BART01032780">
    <property type="protein sequence ID" value="GAH14659.1"/>
    <property type="molecule type" value="Genomic_DNA"/>
</dbReference>
<name>X1EC00_9ZZZZ</name>
<dbReference type="InterPro" id="IPR046462">
    <property type="entry name" value="TerL_nuclease"/>
</dbReference>
<comment type="caution">
    <text evidence="2">The sequence shown here is derived from an EMBL/GenBank/DDBJ whole genome shotgun (WGS) entry which is preliminary data.</text>
</comment>